<keyword evidence="1" id="KW-0812">Transmembrane</keyword>
<dbReference type="AlphaFoldDB" id="A0A1J4TQZ8"/>
<reference evidence="2 3" key="1">
    <citation type="journal article" date="2016" name="Environ. Microbiol.">
        <title>Genomic resolution of a cold subsurface aquifer community provides metabolic insights for novel microbes adapted to high CO concentrations.</title>
        <authorList>
            <person name="Probst A.J."/>
            <person name="Castelle C.J."/>
            <person name="Singh A."/>
            <person name="Brown C.T."/>
            <person name="Anantharaman K."/>
            <person name="Sharon I."/>
            <person name="Hug L.A."/>
            <person name="Burstein D."/>
            <person name="Emerson J.B."/>
            <person name="Thomas B.C."/>
            <person name="Banfield J.F."/>
        </authorList>
    </citation>
    <scope>NUCLEOTIDE SEQUENCE [LARGE SCALE GENOMIC DNA]</scope>
    <source>
        <strain evidence="2">CG1_02_37_22</strain>
    </source>
</reference>
<dbReference type="EMBL" id="MNUY01000059">
    <property type="protein sequence ID" value="OIO13443.1"/>
    <property type="molecule type" value="Genomic_DNA"/>
</dbReference>
<dbReference type="STRING" id="1805209.AUJ73_03825"/>
<protein>
    <submittedName>
        <fullName evidence="2">Uncharacterized protein</fullName>
    </submittedName>
</protein>
<organism evidence="2 3">
    <name type="scientific">Candidatus Gottesmanbacteria bacterium CG1_02_37_22</name>
    <dbReference type="NCBI Taxonomy" id="1805209"/>
    <lineage>
        <taxon>Bacteria</taxon>
        <taxon>Candidatus Gottesmaniibacteriota</taxon>
    </lineage>
</organism>
<gene>
    <name evidence="2" type="ORF">AUJ73_03825</name>
</gene>
<name>A0A1J4TQZ8_9BACT</name>
<keyword evidence="1" id="KW-0472">Membrane</keyword>
<evidence type="ECO:0000313" key="2">
    <source>
        <dbReference type="EMBL" id="OIO13443.1"/>
    </source>
</evidence>
<feature type="transmembrane region" description="Helical" evidence="1">
    <location>
        <begin position="12"/>
        <end position="33"/>
    </location>
</feature>
<dbReference type="Proteomes" id="UP000183120">
    <property type="component" value="Unassembled WGS sequence"/>
</dbReference>
<sequence length="107" mass="11967">MAKVLNKKPKKQPVILITEIILWVGAALVLLNLFFQTDITLMGILFNEFALISAITYLRGLHKIFPLALGLMILMFIVNTFGVFSPLDILIYLSGIVGVILKYKTTN</sequence>
<evidence type="ECO:0000256" key="1">
    <source>
        <dbReference type="SAM" id="Phobius"/>
    </source>
</evidence>
<feature type="transmembrane region" description="Helical" evidence="1">
    <location>
        <begin position="65"/>
        <end position="83"/>
    </location>
</feature>
<evidence type="ECO:0000313" key="3">
    <source>
        <dbReference type="Proteomes" id="UP000183120"/>
    </source>
</evidence>
<keyword evidence="1" id="KW-1133">Transmembrane helix</keyword>
<comment type="caution">
    <text evidence="2">The sequence shown here is derived from an EMBL/GenBank/DDBJ whole genome shotgun (WGS) entry which is preliminary data.</text>
</comment>
<feature type="transmembrane region" description="Helical" evidence="1">
    <location>
        <begin position="39"/>
        <end position="58"/>
    </location>
</feature>
<proteinExistence type="predicted"/>
<accession>A0A1J4TQZ8</accession>